<gene>
    <name evidence="1" type="ORF">DI533_17180</name>
</gene>
<dbReference type="Proteomes" id="UP000248975">
    <property type="component" value="Unassembled WGS sequence"/>
</dbReference>
<dbReference type="EMBL" id="QFQS01000004">
    <property type="protein sequence ID" value="PZQ96169.1"/>
    <property type="molecule type" value="Genomic_DNA"/>
</dbReference>
<proteinExistence type="predicted"/>
<protein>
    <submittedName>
        <fullName evidence="1">Uncharacterized protein</fullName>
    </submittedName>
</protein>
<reference evidence="1 2" key="1">
    <citation type="submission" date="2017-08" db="EMBL/GenBank/DDBJ databases">
        <title>Infants hospitalized years apart are colonized by the same room-sourced microbial strains.</title>
        <authorList>
            <person name="Brooks B."/>
            <person name="Olm M.R."/>
            <person name="Firek B.A."/>
            <person name="Baker R."/>
            <person name="Thomas B.C."/>
            <person name="Morowitz M.J."/>
            <person name="Banfield J.F."/>
        </authorList>
    </citation>
    <scope>NUCLEOTIDE SEQUENCE [LARGE SCALE GENOMIC DNA]</scope>
    <source>
        <strain evidence="1">S2_003_000_R2_11</strain>
    </source>
</reference>
<dbReference type="AlphaFoldDB" id="A0A2W5S392"/>
<evidence type="ECO:0000313" key="1">
    <source>
        <dbReference type="EMBL" id="PZQ96169.1"/>
    </source>
</evidence>
<comment type="caution">
    <text evidence="1">The sequence shown here is derived from an EMBL/GenBank/DDBJ whole genome shotgun (WGS) entry which is preliminary data.</text>
</comment>
<name>A0A2W5S392_CERSP</name>
<sequence length="142" mass="15732">MTIRLKSTLRTLRQISSVSEKEFELDDASLVGDIALVLKILQMELKSVNDGVALEPRFLLSLSKLFQLMNDHTRAATFFAEAAASLDQSRGYYIDLGSSAKELYQSTTSEELREGIRTAIQELVAIGPFPDELTKAVGTTFQ</sequence>
<organism evidence="1 2">
    <name type="scientific">Cereibacter sphaeroides</name>
    <name type="common">Rhodobacter sphaeroides</name>
    <dbReference type="NCBI Taxonomy" id="1063"/>
    <lineage>
        <taxon>Bacteria</taxon>
        <taxon>Pseudomonadati</taxon>
        <taxon>Pseudomonadota</taxon>
        <taxon>Alphaproteobacteria</taxon>
        <taxon>Rhodobacterales</taxon>
        <taxon>Paracoccaceae</taxon>
        <taxon>Cereibacter</taxon>
    </lineage>
</organism>
<evidence type="ECO:0000313" key="2">
    <source>
        <dbReference type="Proteomes" id="UP000248975"/>
    </source>
</evidence>
<accession>A0A2W5S392</accession>